<dbReference type="InterPro" id="IPR044152">
    <property type="entry name" value="YqjM-like"/>
</dbReference>
<evidence type="ECO:0000259" key="7">
    <source>
        <dbReference type="Pfam" id="PF00724"/>
    </source>
</evidence>
<name>A0AA97FI53_9MICO</name>
<accession>A0AA97FI53</accession>
<keyword evidence="5" id="KW-0560">Oxidoreductase</keyword>
<evidence type="ECO:0000256" key="5">
    <source>
        <dbReference type="ARBA" id="ARBA00023002"/>
    </source>
</evidence>
<keyword evidence="3" id="KW-0288">FMN</keyword>
<reference evidence="8 9" key="1">
    <citation type="submission" date="2023-02" db="EMBL/GenBank/DDBJ databases">
        <title>Microbacterium betulae sp. nov., isolated from birch wood.</title>
        <authorList>
            <person name="Pasciak M."/>
            <person name="Pawlik K.J."/>
            <person name="Martynowski D."/>
            <person name="Laczmanski L."/>
            <person name="Ciekot J."/>
            <person name="Szponar B."/>
            <person name="Wojcik-Fatla A."/>
            <person name="Mackiewicz B."/>
            <person name="Farian E."/>
            <person name="Cholewa G."/>
            <person name="Cholewa A."/>
            <person name="Dutkiewicz J."/>
        </authorList>
    </citation>
    <scope>NUCLEOTIDE SEQUENCE [LARGE SCALE GENOMIC DNA]</scope>
    <source>
        <strain evidence="8 9">AB</strain>
    </source>
</reference>
<dbReference type="SUPFAM" id="SSF51395">
    <property type="entry name" value="FMN-linked oxidoreductases"/>
    <property type="match status" value="1"/>
</dbReference>
<evidence type="ECO:0000313" key="9">
    <source>
        <dbReference type="Proteomes" id="UP001305498"/>
    </source>
</evidence>
<dbReference type="Pfam" id="PF00724">
    <property type="entry name" value="Oxidored_FMN"/>
    <property type="match status" value="1"/>
</dbReference>
<dbReference type="Gene3D" id="3.20.20.70">
    <property type="entry name" value="Aldolase class I"/>
    <property type="match status" value="1"/>
</dbReference>
<protein>
    <submittedName>
        <fullName evidence="8">NADH:flavin oxidoreductase/NADH oxidase</fullName>
    </submittedName>
</protein>
<dbReference type="RefSeq" id="WP_317139589.1">
    <property type="nucleotide sequence ID" value="NZ_CP118157.1"/>
</dbReference>
<comment type="cofactor">
    <cofactor evidence="1">
        <name>FMN</name>
        <dbReference type="ChEBI" id="CHEBI:58210"/>
    </cofactor>
</comment>
<evidence type="ECO:0000256" key="1">
    <source>
        <dbReference type="ARBA" id="ARBA00001917"/>
    </source>
</evidence>
<dbReference type="GO" id="GO:0010181">
    <property type="term" value="F:FMN binding"/>
    <property type="evidence" value="ECO:0007669"/>
    <property type="project" value="InterPro"/>
</dbReference>
<feature type="domain" description="NADH:flavin oxidoreductase/NADH oxidase N-terminal" evidence="7">
    <location>
        <begin position="8"/>
        <end position="345"/>
    </location>
</feature>
<dbReference type="AlphaFoldDB" id="A0AA97FI53"/>
<evidence type="ECO:0000313" key="8">
    <source>
        <dbReference type="EMBL" id="WOF23118.1"/>
    </source>
</evidence>
<evidence type="ECO:0000256" key="3">
    <source>
        <dbReference type="ARBA" id="ARBA00022643"/>
    </source>
</evidence>
<dbReference type="GO" id="GO:0050661">
    <property type="term" value="F:NADP binding"/>
    <property type="evidence" value="ECO:0007669"/>
    <property type="project" value="InterPro"/>
</dbReference>
<dbReference type="GO" id="GO:0003959">
    <property type="term" value="F:NADPH dehydrogenase activity"/>
    <property type="evidence" value="ECO:0007669"/>
    <property type="project" value="InterPro"/>
</dbReference>
<keyword evidence="9" id="KW-1185">Reference proteome</keyword>
<dbReference type="PANTHER" id="PTHR43303">
    <property type="entry name" value="NADPH DEHYDROGENASE C23G7.10C-RELATED"/>
    <property type="match status" value="1"/>
</dbReference>
<evidence type="ECO:0000256" key="6">
    <source>
        <dbReference type="SAM" id="MobiDB-lite"/>
    </source>
</evidence>
<proteinExistence type="predicted"/>
<dbReference type="InterPro" id="IPR001155">
    <property type="entry name" value="OxRdtase_FMN_N"/>
</dbReference>
<dbReference type="PANTHER" id="PTHR43303:SF4">
    <property type="entry name" value="NADPH DEHYDROGENASE C23G7.10C-RELATED"/>
    <property type="match status" value="1"/>
</dbReference>
<dbReference type="Proteomes" id="UP001305498">
    <property type="component" value="Chromosome"/>
</dbReference>
<keyword evidence="4" id="KW-0521">NADP</keyword>
<dbReference type="KEGG" id="mbet:N8K70_00185"/>
<dbReference type="EMBL" id="CP118157">
    <property type="protein sequence ID" value="WOF23118.1"/>
    <property type="molecule type" value="Genomic_DNA"/>
</dbReference>
<evidence type="ECO:0000256" key="2">
    <source>
        <dbReference type="ARBA" id="ARBA00022630"/>
    </source>
</evidence>
<organism evidence="8 9">
    <name type="scientific">Microbacterium betulae</name>
    <dbReference type="NCBI Taxonomy" id="2981139"/>
    <lineage>
        <taxon>Bacteria</taxon>
        <taxon>Bacillati</taxon>
        <taxon>Actinomycetota</taxon>
        <taxon>Actinomycetes</taxon>
        <taxon>Micrococcales</taxon>
        <taxon>Microbacteriaceae</taxon>
        <taxon>Microbacterium</taxon>
    </lineage>
</organism>
<sequence>MTAPRSALFRPLRLRDLELRNRVGVSPMCMYACEDRSGRVHAWHVVHYGQFALGGAALVVTEATAVLAEGRVTPRDAGLWDDAHVPAWRAVVDAVHRAGAAIAVQLAHAGRKGGKHAGLPGDPADERGSVPPDAGGWVTAGASGAGFGHYAAPRRVSDGEIEEVVDGFRAAAGRAVAAGFDAVELHAAHGYLLHEFLSPVTNTRDDRWGADRELLLLRTVDAVREVMPAGMPLLVRLSVDDVAEGGLVAADSAALAGRLRARGVDLVDCSSGGLVWGAEYDPSPGYQVPGAAAVRASGATVAAVGLICEPAHAEAIVRDGLADVVLLGRAMLRDPHWARRAQLELEGAATIEPRYHRAYR</sequence>
<gene>
    <name evidence="8" type="ORF">N8K70_00185</name>
</gene>
<feature type="region of interest" description="Disordered" evidence="6">
    <location>
        <begin position="112"/>
        <end position="135"/>
    </location>
</feature>
<evidence type="ECO:0000256" key="4">
    <source>
        <dbReference type="ARBA" id="ARBA00022857"/>
    </source>
</evidence>
<dbReference type="InterPro" id="IPR013785">
    <property type="entry name" value="Aldolase_TIM"/>
</dbReference>
<keyword evidence="2" id="KW-0285">Flavoprotein</keyword>